<feature type="domain" description="Transposase DDE" evidence="2">
    <location>
        <begin position="416"/>
        <end position="514"/>
    </location>
</feature>
<accession>E4Q6K8</accession>
<dbReference type="Pfam" id="PF05598">
    <property type="entry name" value="DUF772"/>
    <property type="match status" value="1"/>
</dbReference>
<keyword evidence="4" id="KW-1185">Reference proteome</keyword>
<sequence>MFRENNDHLQQSLFESVNFMDSRIKTKLEKSWAPIFYKYVFCNIDEKHFSVLYSDTGRANLPVNILLSLEYIKHLKNYSDDELIENFNFNYLINYAVGIRTLGGMNLSEKNLYDFRTRIYQYLIKHPEQEDLIFGQFLNLTMIFTKEAGICMKKQRIDSTMFMSNIKKAGRVALAFDVLYRAVKSIPEDKLSENLKKVFNPEFRTEVIHKTKPSEGESKLEILLNLCQETKETIENISELKNSDAYRILERFLSEQAYYDEETKKLKAKDSKSIPSDSLQSAYDEDATYRKKGNKAESGYVLNLSETCAKENPFQLITDYTVEKNIKGDVELLKERLPIVKQNTKCQEVYVDGGYYSKEVVQIAKENCVELHFTGLNGRKPVRISVTGYEIDEETEVIKRCPGGIIPIHAGVKKWQTVAHFPREACANCELKNQCYCKEQKKDYVVRVNLKSIEAAKQREKIECKCEGHKSKRAAIEGTNSALKRGHGLSKLRVRGLVKCRVNAGLKVLAQNFEGFARYMLERVKKAIAESQGGSVPVLIQ</sequence>
<dbReference type="PANTHER" id="PTHR33408:SF2">
    <property type="entry name" value="TRANSPOSASE DDE DOMAIN-CONTAINING PROTEIN"/>
    <property type="match status" value="1"/>
</dbReference>
<dbReference type="eggNOG" id="COG3039">
    <property type="taxonomic scope" value="Bacteria"/>
</dbReference>
<dbReference type="PANTHER" id="PTHR33408">
    <property type="entry name" value="TRANSPOSASE"/>
    <property type="match status" value="1"/>
</dbReference>
<organism evidence="3 4">
    <name type="scientific">Caldicellulosiruptor owensensis (strain ATCC 700167 / DSM 13100 / OL)</name>
    <dbReference type="NCBI Taxonomy" id="632518"/>
    <lineage>
        <taxon>Bacteria</taxon>
        <taxon>Bacillati</taxon>
        <taxon>Bacillota</taxon>
        <taxon>Bacillota incertae sedis</taxon>
        <taxon>Caldicellulosiruptorales</taxon>
        <taxon>Caldicellulosiruptoraceae</taxon>
        <taxon>Caldicellulosiruptor</taxon>
    </lineage>
</organism>
<dbReference type="STRING" id="632518.Calow_2105"/>
<protein>
    <submittedName>
        <fullName evidence="3">Uncharacterized protein</fullName>
    </submittedName>
</protein>
<gene>
    <name evidence="3" type="ordered locus">Calow_2105</name>
</gene>
<reference key="1">
    <citation type="submission" date="2010-09" db="EMBL/GenBank/DDBJ databases">
        <title>Complete sequence of Caldicellulosiruptor owensensis OL.</title>
        <authorList>
            <consortium name="US DOE Joint Genome Institute"/>
            <person name="Lucas S."/>
            <person name="Copeland A."/>
            <person name="Lapidus A."/>
            <person name="Cheng J.-F."/>
            <person name="Bruce D."/>
            <person name="Goodwin L."/>
            <person name="Pitluck S."/>
            <person name="Davenport K."/>
            <person name="Detter J.C."/>
            <person name="Han C."/>
            <person name="Tapia R."/>
            <person name="Land M."/>
            <person name="Hauser L."/>
            <person name="Chang Y.-J."/>
            <person name="Jeffries C."/>
            <person name="Kyrpides N."/>
            <person name="Ivanova N."/>
            <person name="Mikhailova N."/>
            <person name="Blumer-Schuette S.E."/>
            <person name="Kelly R.M."/>
            <person name="Woyke T."/>
        </authorList>
    </citation>
    <scope>NUCLEOTIDE SEQUENCE</scope>
    <source>
        <strain>OL</strain>
    </source>
</reference>
<dbReference type="HOGENOM" id="CLU_034194_0_0_9"/>
<feature type="domain" description="Transposase InsH N-terminal" evidence="1">
    <location>
        <begin position="46"/>
        <end position="118"/>
    </location>
</feature>
<dbReference type="AlphaFoldDB" id="E4Q6K8"/>
<dbReference type="EMBL" id="CP002216">
    <property type="protein sequence ID" value="ADQ05615.1"/>
    <property type="molecule type" value="Genomic_DNA"/>
</dbReference>
<dbReference type="InterPro" id="IPR025668">
    <property type="entry name" value="Tnp_DDE_dom"/>
</dbReference>
<dbReference type="Pfam" id="PF13751">
    <property type="entry name" value="DDE_Tnp_1_6"/>
    <property type="match status" value="1"/>
</dbReference>
<evidence type="ECO:0000313" key="4">
    <source>
        <dbReference type="Proteomes" id="UP000006889"/>
    </source>
</evidence>
<dbReference type="Proteomes" id="UP000006889">
    <property type="component" value="Chromosome"/>
</dbReference>
<dbReference type="InterPro" id="IPR008490">
    <property type="entry name" value="Transposase_InsH_N"/>
</dbReference>
<name>E4Q6K8_CALOW</name>
<dbReference type="KEGG" id="cow:Calow_2105"/>
<proteinExistence type="predicted"/>
<evidence type="ECO:0000259" key="2">
    <source>
        <dbReference type="Pfam" id="PF13751"/>
    </source>
</evidence>
<evidence type="ECO:0000259" key="1">
    <source>
        <dbReference type="Pfam" id="PF05598"/>
    </source>
</evidence>
<evidence type="ECO:0000313" key="3">
    <source>
        <dbReference type="EMBL" id="ADQ05615.1"/>
    </source>
</evidence>
<reference evidence="3 4" key="2">
    <citation type="journal article" date="2011" name="J. Bacteriol.">
        <title>Complete genome sequences for the anaerobic, extremely thermophilic plant biomass-degrading bacteria Caldicellulosiruptor hydrothermalis, Caldicellulosiruptor kristjanssonii, Caldicellulosiruptor kronotskyensis, Caldicellulosiruptor owensenis, and Caldicellulosiruptor lactoaceticus.</title>
        <authorList>
            <person name="Blumer-Schuette S.E."/>
            <person name="Ozdemir I."/>
            <person name="Mistry D."/>
            <person name="Lucas S."/>
            <person name="Lapidus A."/>
            <person name="Cheng J.F."/>
            <person name="Goodwin L.A."/>
            <person name="Pitluck S."/>
            <person name="Land M.L."/>
            <person name="Hauser L.J."/>
            <person name="Woyke T."/>
            <person name="Mikhailova N."/>
            <person name="Pati A."/>
            <person name="Kyrpides N.C."/>
            <person name="Ivanova N."/>
            <person name="Detter J.C."/>
            <person name="Walston-Davenport K."/>
            <person name="Han S."/>
            <person name="Adams M.W."/>
            <person name="Kelly R.M."/>
        </authorList>
    </citation>
    <scope>NUCLEOTIDE SEQUENCE [LARGE SCALE GENOMIC DNA]</scope>
    <source>
        <strain evidence="4">ATCC 700167 / DSM 13100 / OL</strain>
    </source>
</reference>